<dbReference type="InterPro" id="IPR000700">
    <property type="entry name" value="PAS-assoc_C"/>
</dbReference>
<dbReference type="EMBL" id="CP030840">
    <property type="protein sequence ID" value="AXC12597.1"/>
    <property type="molecule type" value="Genomic_DNA"/>
</dbReference>
<organism evidence="4 5">
    <name type="scientific">Acidisarcina polymorpha</name>
    <dbReference type="NCBI Taxonomy" id="2211140"/>
    <lineage>
        <taxon>Bacteria</taxon>
        <taxon>Pseudomonadati</taxon>
        <taxon>Acidobacteriota</taxon>
        <taxon>Terriglobia</taxon>
        <taxon>Terriglobales</taxon>
        <taxon>Acidobacteriaceae</taxon>
        <taxon>Acidisarcina</taxon>
    </lineage>
</organism>
<feature type="domain" description="PAC" evidence="2">
    <location>
        <begin position="394"/>
        <end position="447"/>
    </location>
</feature>
<dbReference type="CDD" id="cd00130">
    <property type="entry name" value="PAS"/>
    <property type="match status" value="1"/>
</dbReference>
<feature type="domain" description="PAS" evidence="1">
    <location>
        <begin position="448"/>
        <end position="518"/>
    </location>
</feature>
<accession>A0A2Z5G1I0</accession>
<dbReference type="FunFam" id="3.30.450.20:FF:000099">
    <property type="entry name" value="Sensory box sensor histidine kinase"/>
    <property type="match status" value="1"/>
</dbReference>
<proteinExistence type="predicted"/>
<dbReference type="Pfam" id="PF08448">
    <property type="entry name" value="PAS_4"/>
    <property type="match status" value="1"/>
</dbReference>
<name>A0A2Z5G1I0_9BACT</name>
<dbReference type="SUPFAM" id="SSF141868">
    <property type="entry name" value="EAL domain-like"/>
    <property type="match status" value="1"/>
</dbReference>
<evidence type="ECO:0000313" key="4">
    <source>
        <dbReference type="EMBL" id="AXC12597.1"/>
    </source>
</evidence>
<dbReference type="PANTHER" id="PTHR44757">
    <property type="entry name" value="DIGUANYLATE CYCLASE DGCP"/>
    <property type="match status" value="1"/>
</dbReference>
<dbReference type="CDD" id="cd01948">
    <property type="entry name" value="EAL"/>
    <property type="match status" value="1"/>
</dbReference>
<dbReference type="InterPro" id="IPR001610">
    <property type="entry name" value="PAC"/>
</dbReference>
<dbReference type="Gene3D" id="3.30.450.20">
    <property type="entry name" value="PAS domain"/>
    <property type="match status" value="2"/>
</dbReference>
<reference evidence="4 5" key="1">
    <citation type="journal article" date="2018" name="Front. Microbiol.">
        <title>Hydrolytic Capabilities as a Key to Environmental Success: Chitinolytic and Cellulolytic Acidobacteria From Acidic Sub-arctic Soils and Boreal Peatlands.</title>
        <authorList>
            <person name="Belova S.E."/>
            <person name="Ravin N.V."/>
            <person name="Pankratov T.A."/>
            <person name="Rakitin A.L."/>
            <person name="Ivanova A.A."/>
            <person name="Beletsky A.V."/>
            <person name="Mardanov A.V."/>
            <person name="Sinninghe Damste J.S."/>
            <person name="Dedysh S.N."/>
        </authorList>
    </citation>
    <scope>NUCLEOTIDE SEQUENCE [LARGE SCALE GENOMIC DNA]</scope>
    <source>
        <strain evidence="4 5">SBC82</strain>
    </source>
</reference>
<dbReference type="SUPFAM" id="SSF55785">
    <property type="entry name" value="PYP-like sensor domain (PAS domain)"/>
    <property type="match status" value="2"/>
</dbReference>
<dbReference type="InterPro" id="IPR035965">
    <property type="entry name" value="PAS-like_dom_sf"/>
</dbReference>
<dbReference type="AlphaFoldDB" id="A0A2Z5G1I0"/>
<dbReference type="PROSITE" id="PS50113">
    <property type="entry name" value="PAC"/>
    <property type="match status" value="2"/>
</dbReference>
<dbReference type="Pfam" id="PF08447">
    <property type="entry name" value="PAS_3"/>
    <property type="match status" value="1"/>
</dbReference>
<dbReference type="SMART" id="SM00052">
    <property type="entry name" value="EAL"/>
    <property type="match status" value="1"/>
</dbReference>
<dbReference type="InterPro" id="IPR013656">
    <property type="entry name" value="PAS_4"/>
</dbReference>
<gene>
    <name evidence="4" type="ORF">ACPOL_3306</name>
</gene>
<feature type="domain" description="PAC" evidence="2">
    <location>
        <begin position="521"/>
        <end position="573"/>
    </location>
</feature>
<dbReference type="InterPro" id="IPR035919">
    <property type="entry name" value="EAL_sf"/>
</dbReference>
<dbReference type="PROSITE" id="PS50112">
    <property type="entry name" value="PAS"/>
    <property type="match status" value="1"/>
</dbReference>
<evidence type="ECO:0000259" key="2">
    <source>
        <dbReference type="PROSITE" id="PS50113"/>
    </source>
</evidence>
<protein>
    <submittedName>
        <fullName evidence="4">Diguanylate cyclase/phosphodiesterase (GGDEF &amp; EAL domains) with PAS/PAC sensor(S)</fullName>
    </submittedName>
</protein>
<dbReference type="InterPro" id="IPR013655">
    <property type="entry name" value="PAS_fold_3"/>
</dbReference>
<dbReference type="PANTHER" id="PTHR44757:SF2">
    <property type="entry name" value="BIOFILM ARCHITECTURE MAINTENANCE PROTEIN MBAA"/>
    <property type="match status" value="1"/>
</dbReference>
<evidence type="ECO:0000259" key="1">
    <source>
        <dbReference type="PROSITE" id="PS50112"/>
    </source>
</evidence>
<dbReference type="NCBIfam" id="TIGR00229">
    <property type="entry name" value="sensory_box"/>
    <property type="match status" value="1"/>
</dbReference>
<dbReference type="Pfam" id="PF00563">
    <property type="entry name" value="EAL"/>
    <property type="match status" value="1"/>
</dbReference>
<dbReference type="SMART" id="SM00086">
    <property type="entry name" value="PAC"/>
    <property type="match status" value="1"/>
</dbReference>
<feature type="domain" description="EAL" evidence="3">
    <location>
        <begin position="49"/>
        <end position="299"/>
    </location>
</feature>
<keyword evidence="5" id="KW-1185">Reference proteome</keyword>
<dbReference type="Gene3D" id="3.20.20.450">
    <property type="entry name" value="EAL domain"/>
    <property type="match status" value="1"/>
</dbReference>
<dbReference type="KEGG" id="abas:ACPOL_3306"/>
<evidence type="ECO:0000313" key="5">
    <source>
        <dbReference type="Proteomes" id="UP000253606"/>
    </source>
</evidence>
<dbReference type="InterPro" id="IPR052155">
    <property type="entry name" value="Biofilm_reg_signaling"/>
</dbReference>
<dbReference type="InterPro" id="IPR000014">
    <property type="entry name" value="PAS"/>
</dbReference>
<dbReference type="InterPro" id="IPR001633">
    <property type="entry name" value="EAL_dom"/>
</dbReference>
<dbReference type="PROSITE" id="PS50883">
    <property type="entry name" value="EAL"/>
    <property type="match status" value="1"/>
</dbReference>
<dbReference type="SMART" id="SM00091">
    <property type="entry name" value="PAS"/>
    <property type="match status" value="2"/>
</dbReference>
<sequence>MHFPSRSMQLAEEPERLLAAYDCADRDRFDKGARTGGYFFGGVRRGSLMHMNAEQVRAGLRNNEFVPFFQPVVVLHSGEVAGMEVLARWQHGSLGVVLPGAFVGVAEQAGVIGELTGMLMQKAFRAATLLPEPQWLAFNVSPYMLHDLTLPERILEAATAVAFPLDRVVIEITESALLENLQHAQAISMELKTHGCRLALDDFGTGYSSLLHLQSLPFDGLKVDRSFVGSMTENRESRKIVSAVVGLGQSLGLTTVAEGVETGEQAEMLLLLGCEMGQGWLFGKPVPAERLSDAITMRAPVRLRPNSSVWRDISYNSPPGQRLSHLQALYDGAPVGLAFLSPELRYISINQQLAAMNGAPVHSHLGRLVSEMIPGVYPQLEIHLQRALGGAPVHAVEITREADDGRPEETFLVSYLPAFDEANEVVGISVAIVDVTTRRRTEAALRESEDHYRHMVELSPQIPWVLDEHGMATMISPRWQQITGMSEEDSRGRGFIRGLHPDDQERVTESIEHSLRTGEPIDVECRVRAASGEWRWIRSRGAPRHDKDGKIIRWYGSADDVETQKQLEEELRRRAGEDRFLPI</sequence>
<dbReference type="Proteomes" id="UP000253606">
    <property type="component" value="Chromosome"/>
</dbReference>
<dbReference type="OrthoDB" id="9759607at2"/>
<evidence type="ECO:0000259" key="3">
    <source>
        <dbReference type="PROSITE" id="PS50883"/>
    </source>
</evidence>